<name>A0ABV6VJQ8_9ACTN</name>
<evidence type="ECO:0000313" key="1">
    <source>
        <dbReference type="EMBL" id="MFC1413972.1"/>
    </source>
</evidence>
<dbReference type="InterPro" id="IPR000719">
    <property type="entry name" value="Prot_kinase_dom"/>
</dbReference>
<keyword evidence="1" id="KW-0808">Transferase</keyword>
<dbReference type="CDD" id="cd14014">
    <property type="entry name" value="STKc_PknB_like"/>
    <property type="match status" value="1"/>
</dbReference>
<evidence type="ECO:0000313" key="2">
    <source>
        <dbReference type="Proteomes" id="UP001592582"/>
    </source>
</evidence>
<dbReference type="Proteomes" id="UP001592582">
    <property type="component" value="Unassembled WGS sequence"/>
</dbReference>
<reference evidence="1 2" key="1">
    <citation type="submission" date="2024-09" db="EMBL/GenBank/DDBJ databases">
        <authorList>
            <person name="Lee S.D."/>
        </authorList>
    </citation>
    <scope>NUCLEOTIDE SEQUENCE [LARGE SCALE GENOMIC DNA]</scope>
    <source>
        <strain evidence="1 2">N1-1</strain>
    </source>
</reference>
<dbReference type="InterPro" id="IPR011009">
    <property type="entry name" value="Kinase-like_dom_sf"/>
</dbReference>
<dbReference type="PROSITE" id="PS50011">
    <property type="entry name" value="PROTEIN_KINASE_DOM"/>
    <property type="match status" value="1"/>
</dbReference>
<dbReference type="SUPFAM" id="SSF56112">
    <property type="entry name" value="Protein kinase-like (PK-like)"/>
    <property type="match status" value="1"/>
</dbReference>
<dbReference type="EC" id="2.7.11.1" evidence="1"/>
<accession>A0ABV6VJQ8</accession>
<dbReference type="Gene3D" id="1.10.510.10">
    <property type="entry name" value="Transferase(Phosphotransferase) domain 1"/>
    <property type="match status" value="1"/>
</dbReference>
<dbReference type="InterPro" id="IPR017441">
    <property type="entry name" value="Protein_kinase_ATP_BS"/>
</dbReference>
<dbReference type="GO" id="GO:0004674">
    <property type="term" value="F:protein serine/threonine kinase activity"/>
    <property type="evidence" value="ECO:0007669"/>
    <property type="project" value="UniProtKB-EC"/>
</dbReference>
<proteinExistence type="predicted"/>
<dbReference type="PROSITE" id="PS00107">
    <property type="entry name" value="PROTEIN_KINASE_ATP"/>
    <property type="match status" value="1"/>
</dbReference>
<dbReference type="Gene3D" id="3.30.200.20">
    <property type="entry name" value="Phosphorylase Kinase, domain 1"/>
    <property type="match status" value="1"/>
</dbReference>
<sequence>MTTIAPPLPGDPDRIADYRIIGRLGTGGMGTVYAALDAGGRRIAVKAVHPAQAADPQFRLRFQREVQVLRRVSGPCLVPLLDSDPTAPVPWLATDYVPGPTLQQHLASHGPLTGIQLNLFAAGTAGALTAIHAAGVAHRDLKPANVILSPHGPKVLDFGIAQVADGTALTATGVVAGTPGWISPEYYQRGVSGPPGDVFAWGAMIAYAATGRLPFGSGQEAAVAYRVISEEADLHGVPAELAGIVGSCLAKDPARRPPAAAVAQVTGELLARQATQVLGPHQQPTLLGSGPSAVQQLIAEQWHQPAPDDPTWATAVSRQRRRRGGLILATALAVFALAGGATWAASNLGTHPTAGPTAPPHTSTAPATTPAATPALARTQVDTIAPWDSTGRLNAGVTVAGTAQGSCFTTAESTSRDDAFRCNGGNSLYDPCFAPLVQNPTAVMCLGTSPTKLFRLTLTEPLPDVPPVASPSPVEPLIIILTDGMSCGMVTGGTTDQAGQRLNYECGNGGGLYGYPDKTGVVWTISYLAKGSAVGTSVPIATSYQ</sequence>
<dbReference type="SMART" id="SM00220">
    <property type="entry name" value="S_TKc"/>
    <property type="match status" value="1"/>
</dbReference>
<keyword evidence="2" id="KW-1185">Reference proteome</keyword>
<comment type="caution">
    <text evidence="1">The sequence shown here is derived from an EMBL/GenBank/DDBJ whole genome shotgun (WGS) entry which is preliminary data.</text>
</comment>
<dbReference type="PANTHER" id="PTHR43289">
    <property type="entry name" value="MITOGEN-ACTIVATED PROTEIN KINASE KINASE KINASE 20-RELATED"/>
    <property type="match status" value="1"/>
</dbReference>
<protein>
    <submittedName>
        <fullName evidence="1">Serine/threonine-protein kinase</fullName>
        <ecNumber evidence="1">2.7.11.1</ecNumber>
    </submittedName>
</protein>
<dbReference type="EMBL" id="JBHEZX010000020">
    <property type="protein sequence ID" value="MFC1413972.1"/>
    <property type="molecule type" value="Genomic_DNA"/>
</dbReference>
<dbReference type="InterPro" id="IPR008271">
    <property type="entry name" value="Ser/Thr_kinase_AS"/>
</dbReference>
<dbReference type="Pfam" id="PF00069">
    <property type="entry name" value="Pkinase"/>
    <property type="match status" value="1"/>
</dbReference>
<dbReference type="PROSITE" id="PS00108">
    <property type="entry name" value="PROTEIN_KINASE_ST"/>
    <property type="match status" value="1"/>
</dbReference>
<organism evidence="1 2">
    <name type="scientific">Streptacidiphilus alkalitolerans</name>
    <dbReference type="NCBI Taxonomy" id="3342712"/>
    <lineage>
        <taxon>Bacteria</taxon>
        <taxon>Bacillati</taxon>
        <taxon>Actinomycetota</taxon>
        <taxon>Actinomycetes</taxon>
        <taxon>Kitasatosporales</taxon>
        <taxon>Streptomycetaceae</taxon>
        <taxon>Streptacidiphilus</taxon>
    </lineage>
</organism>
<dbReference type="PANTHER" id="PTHR43289:SF34">
    <property type="entry name" value="SERINE_THREONINE-PROTEIN KINASE YBDM-RELATED"/>
    <property type="match status" value="1"/>
</dbReference>
<keyword evidence="1" id="KW-0418">Kinase</keyword>
<gene>
    <name evidence="1" type="ORF">ACEZDG_32400</name>
</gene>